<dbReference type="EMBL" id="BKCJ010003412">
    <property type="protein sequence ID" value="GEU54939.1"/>
    <property type="molecule type" value="Genomic_DNA"/>
</dbReference>
<dbReference type="InterPro" id="IPR025724">
    <property type="entry name" value="GAG-pre-integrase_dom"/>
</dbReference>
<evidence type="ECO:0000256" key="4">
    <source>
        <dbReference type="SAM" id="MobiDB-lite"/>
    </source>
</evidence>
<feature type="region of interest" description="Disordered" evidence="4">
    <location>
        <begin position="983"/>
        <end position="1004"/>
    </location>
</feature>
<reference evidence="7" key="1">
    <citation type="journal article" date="2019" name="Sci. Rep.">
        <title>Draft genome of Tanacetum cinerariifolium, the natural source of mosquito coil.</title>
        <authorList>
            <person name="Yamashiro T."/>
            <person name="Shiraishi A."/>
            <person name="Satake H."/>
            <person name="Nakayama K."/>
        </authorList>
    </citation>
    <scope>NUCLEOTIDE SEQUENCE</scope>
</reference>
<dbReference type="SUPFAM" id="SSF53098">
    <property type="entry name" value="Ribonuclease H-like"/>
    <property type="match status" value="1"/>
</dbReference>
<gene>
    <name evidence="7" type="ORF">Tci_026917</name>
</gene>
<evidence type="ECO:0000259" key="5">
    <source>
        <dbReference type="Pfam" id="PF07727"/>
    </source>
</evidence>
<feature type="compositionally biased region" description="Low complexity" evidence="4">
    <location>
        <begin position="1250"/>
        <end position="1270"/>
    </location>
</feature>
<evidence type="ECO:0000256" key="1">
    <source>
        <dbReference type="ARBA" id="ARBA00022723"/>
    </source>
</evidence>
<feature type="region of interest" description="Disordered" evidence="4">
    <location>
        <begin position="1249"/>
        <end position="1270"/>
    </location>
</feature>
<keyword evidence="1" id="KW-0479">Metal-binding</keyword>
<evidence type="ECO:0000313" key="7">
    <source>
        <dbReference type="EMBL" id="GEU54939.1"/>
    </source>
</evidence>
<dbReference type="InterPro" id="IPR012337">
    <property type="entry name" value="RNaseH-like_sf"/>
</dbReference>
<dbReference type="Gene3D" id="3.30.420.10">
    <property type="entry name" value="Ribonuclease H-like superfamily/Ribonuclease H"/>
    <property type="match status" value="1"/>
</dbReference>
<evidence type="ECO:0000256" key="3">
    <source>
        <dbReference type="SAM" id="Coils"/>
    </source>
</evidence>
<dbReference type="InterPro" id="IPR039537">
    <property type="entry name" value="Retrotran_Ty1/copia-like"/>
</dbReference>
<dbReference type="GO" id="GO:0016787">
    <property type="term" value="F:hydrolase activity"/>
    <property type="evidence" value="ECO:0007669"/>
    <property type="project" value="UniProtKB-KW"/>
</dbReference>
<proteinExistence type="predicted"/>
<dbReference type="GO" id="GO:0046872">
    <property type="term" value="F:metal ion binding"/>
    <property type="evidence" value="ECO:0007669"/>
    <property type="project" value="UniProtKB-KW"/>
</dbReference>
<accession>A0A6L2L104</accession>
<dbReference type="PANTHER" id="PTHR42648">
    <property type="entry name" value="TRANSPOSASE, PUTATIVE-RELATED"/>
    <property type="match status" value="1"/>
</dbReference>
<comment type="caution">
    <text evidence="7">The sequence shown here is derived from an EMBL/GenBank/DDBJ whole genome shotgun (WGS) entry which is preliminary data.</text>
</comment>
<keyword evidence="2" id="KW-0378">Hydrolase</keyword>
<organism evidence="7">
    <name type="scientific">Tanacetum cinerariifolium</name>
    <name type="common">Dalmatian daisy</name>
    <name type="synonym">Chrysanthemum cinerariifolium</name>
    <dbReference type="NCBI Taxonomy" id="118510"/>
    <lineage>
        <taxon>Eukaryota</taxon>
        <taxon>Viridiplantae</taxon>
        <taxon>Streptophyta</taxon>
        <taxon>Embryophyta</taxon>
        <taxon>Tracheophyta</taxon>
        <taxon>Spermatophyta</taxon>
        <taxon>Magnoliopsida</taxon>
        <taxon>eudicotyledons</taxon>
        <taxon>Gunneridae</taxon>
        <taxon>Pentapetalae</taxon>
        <taxon>asterids</taxon>
        <taxon>campanulids</taxon>
        <taxon>Asterales</taxon>
        <taxon>Asteraceae</taxon>
        <taxon>Asteroideae</taxon>
        <taxon>Anthemideae</taxon>
        <taxon>Anthemidinae</taxon>
        <taxon>Tanacetum</taxon>
    </lineage>
</organism>
<evidence type="ECO:0000259" key="6">
    <source>
        <dbReference type="Pfam" id="PF13976"/>
    </source>
</evidence>
<feature type="coiled-coil region" evidence="3">
    <location>
        <begin position="1280"/>
        <end position="1307"/>
    </location>
</feature>
<feature type="region of interest" description="Disordered" evidence="4">
    <location>
        <begin position="1063"/>
        <end position="1180"/>
    </location>
</feature>
<name>A0A6L2L104_TANCI</name>
<protein>
    <submittedName>
        <fullName evidence="7">Integrase, catalytic region, zinc finger, CCHC-type, peptidase aspartic, catalytic</fullName>
    </submittedName>
</protein>
<dbReference type="InterPro" id="IPR036397">
    <property type="entry name" value="RNaseH_sf"/>
</dbReference>
<dbReference type="PANTHER" id="PTHR42648:SF18">
    <property type="entry name" value="RETROTRANSPOSON, UNCLASSIFIED-LIKE PROTEIN"/>
    <property type="match status" value="1"/>
</dbReference>
<dbReference type="Pfam" id="PF13976">
    <property type="entry name" value="gag_pre-integrs"/>
    <property type="match status" value="1"/>
</dbReference>
<dbReference type="Pfam" id="PF07727">
    <property type="entry name" value="RVT_2"/>
    <property type="match status" value="1"/>
</dbReference>
<dbReference type="GO" id="GO:0003676">
    <property type="term" value="F:nucleic acid binding"/>
    <property type="evidence" value="ECO:0007669"/>
    <property type="project" value="InterPro"/>
</dbReference>
<keyword evidence="3" id="KW-0175">Coiled coil</keyword>
<evidence type="ECO:0000256" key="2">
    <source>
        <dbReference type="ARBA" id="ARBA00022801"/>
    </source>
</evidence>
<dbReference type="InterPro" id="IPR013103">
    <property type="entry name" value="RVT_2"/>
</dbReference>
<feature type="domain" description="GAG-pre-integrase" evidence="6">
    <location>
        <begin position="196"/>
        <end position="268"/>
    </location>
</feature>
<feature type="compositionally biased region" description="Polar residues" evidence="4">
    <location>
        <begin position="352"/>
        <end position="383"/>
    </location>
</feature>
<feature type="region of interest" description="Disordered" evidence="4">
    <location>
        <begin position="899"/>
        <end position="959"/>
    </location>
</feature>
<sequence length="1568" mass="175582">MTRPPLALPPSGLPFLPMLPQRRPTTLRACGVFARRSLPVVSSSSLAVWASYPSLLHSVRLWITGTNVVEWNNRQVTRSSMPFEAPFPPYAPPTQAYHASRLRRFRQTIFASSAILLAGCHPTCSLVLDSECSKHMTRDRSQLTNFINKFLEGLGHNLLSVEEFYDSNLKVVFRQHTCFIRNLEGVDLLIGSRGNNLYTMSLGDMMASSPVCLLSKASNTKSWLWHQRLSHLKFSAINHLARHSLVRGLPKLKFEKDHLCSAYAMGKSKKKPHKPKSKDTNQEKLYLLHMDLCGLMCVASINGKKYILVIVDDYSRFTWFDELLTPPPSVYHPAPKVIASVAEVVALEPAASTGSPSSITVDQDAPSLSNSQITPKTQSSIISNDVKEDNHGLDVTRMNNDLFFGVQESPKIPTFHDDPLNESLQEGSISQGSSSNIRQTHTPFETLGRWTKDHPTANVIGDPFWIYKAKADEFGGVLKNKAILVTQGFRQEEGVDFEESFAPVARIEAISIFIANVAHKNMMLFQMDVKMEFLNGKLKKEDTGMSLIAYIDVDHVGCQDTRRSTSGSAQFIDYGFQFNKIPLYCDNKVQFLAGLPKSKNYGFQFNKIPLYCDNKVQLLYAATPFSIQEPSTSIQNRRDLPRDILLDSVEVLRYDEKRSKNTMVDMNINAPAGQAPAMAPPVRTDDQILPRIRWVPIGKSNCYLDLEKSQSNPIYKITVDLLKHTNFFRAFTASSTIPSIYIQQFWYIVLYDKTAGCYRCQLDEQWFVLTKDTLRDALQITPVDNNQVFITPPSSDALINFVNGLGYPNIRFTKLIIQHPQRRHKFHPRPDSLLHLPNEEPVLGYLKFSAKGTKREVFGMPIPSSLITADIQEASYYQEYLANVAKHRRYLAGEIRSNLDSPALKPTKPARKPRSMAPKAPPRPSVSKPVKSAQPAPTSAPAKPQEKKRKQTIETSDKPYKAKKSKYGFVGKKCTLKSVAESMAEDAMAEDAPAKEPQVAAEDAHLQKALEESMKSMYDVPRGPLPPVVIREPESEKYQPLLEVPRKGKAKVTEEQVAHDLLSLQKPKKKIHADQYILQRRTSTPTGSSRHDELSYAELGQSESEESQKIVPEDDEGGQGEGQAGPDLGAQAEGQTRSDAGAQDEDQAGSNPDEQSEGQARPDPSNTEVDEQSMPSPVVHAGSNREHIDLEVADVSPQPSTEDLSSLQHLSKDISFGDLFFSDKPLDTDNDKATAETKVESMVHQQFKATSTETTTTTTTLPSPPSQQQSTAEAMMMKRIGELEHIMANLIQENKGLEERLDKHGARLYTLEQLDIPHQVSKADHLELQELLELLDPPKCRHHHLYLHPPIKKVSLGSAAPSSSKTAASAEYQAWMTTEIRLGPSISLTPVDLEMDKDMAPDEQAQSSYDKDIESAHIPKVNLRQDWWKLLEEERHATPEPAWSIMSSDMPILTNNWASALVSSYSPPLEDSLLKQTGDIATFMDWFCKRRGITELKPQELEGPAFEIVKVFHPDVIHLQYQMEECHKLLTDSMDDPIIRHNVGKPLPLGGLPGQVTIQSDFFFNKDL</sequence>
<feature type="region of interest" description="Disordered" evidence="4">
    <location>
        <begin position="352"/>
        <end position="385"/>
    </location>
</feature>
<feature type="domain" description="Reverse transcriptase Ty1/copia-type" evidence="5">
    <location>
        <begin position="464"/>
        <end position="541"/>
    </location>
</feature>